<dbReference type="Pfam" id="PF01871">
    <property type="entry name" value="AMMECR1"/>
    <property type="match status" value="1"/>
</dbReference>
<dbReference type="NCBIfam" id="TIGR00296">
    <property type="entry name" value="TIGR00296 family protein"/>
    <property type="match status" value="1"/>
</dbReference>
<organism evidence="5">
    <name type="scientific">Hydatigena taeniaeformis</name>
    <name type="common">Feline tapeworm</name>
    <name type="synonym">Taenia taeniaeformis</name>
    <dbReference type="NCBI Taxonomy" id="6205"/>
    <lineage>
        <taxon>Eukaryota</taxon>
        <taxon>Metazoa</taxon>
        <taxon>Spiralia</taxon>
        <taxon>Lophotrochozoa</taxon>
        <taxon>Platyhelminthes</taxon>
        <taxon>Cestoda</taxon>
        <taxon>Eucestoda</taxon>
        <taxon>Cyclophyllidea</taxon>
        <taxon>Taeniidae</taxon>
        <taxon>Hydatigera</taxon>
    </lineage>
</organism>
<evidence type="ECO:0000313" key="5">
    <source>
        <dbReference type="WBParaSite" id="TTAC_0000869401-mRNA-1"/>
    </source>
</evidence>
<feature type="domain" description="AMMECR1" evidence="2">
    <location>
        <begin position="38"/>
        <end position="232"/>
    </location>
</feature>
<name>A0A0R3X5F4_HYDTA</name>
<evidence type="ECO:0000313" key="4">
    <source>
        <dbReference type="Proteomes" id="UP000274429"/>
    </source>
</evidence>
<reference evidence="5" key="1">
    <citation type="submission" date="2017-02" db="UniProtKB">
        <authorList>
            <consortium name="WormBaseParasite"/>
        </authorList>
    </citation>
    <scope>IDENTIFICATION</scope>
</reference>
<dbReference type="STRING" id="6205.A0A0R3X5F4"/>
<dbReference type="WBParaSite" id="TTAC_0000869401-mRNA-1">
    <property type="protein sequence ID" value="TTAC_0000869401-mRNA-1"/>
    <property type="gene ID" value="TTAC_0000869401"/>
</dbReference>
<keyword evidence="4" id="KW-1185">Reference proteome</keyword>
<feature type="region of interest" description="Disordered" evidence="1">
    <location>
        <begin position="477"/>
        <end position="502"/>
    </location>
</feature>
<proteinExistence type="predicted"/>
<evidence type="ECO:0000259" key="2">
    <source>
        <dbReference type="PROSITE" id="PS51112"/>
    </source>
</evidence>
<dbReference type="InterPro" id="IPR023473">
    <property type="entry name" value="AMMECR1"/>
</dbReference>
<evidence type="ECO:0000256" key="1">
    <source>
        <dbReference type="SAM" id="MobiDB-lite"/>
    </source>
</evidence>
<dbReference type="InterPro" id="IPR027485">
    <property type="entry name" value="AMMECR1_N"/>
</dbReference>
<gene>
    <name evidence="3" type="ORF">TTAC_LOCUS8679</name>
</gene>
<dbReference type="OrthoDB" id="24630at2759"/>
<dbReference type="PANTHER" id="PTHR13016:SF0">
    <property type="entry name" value="AMME SYNDROME CANDIDATE GENE 1 PROTEIN"/>
    <property type="match status" value="1"/>
</dbReference>
<accession>A0A0R3X5F4</accession>
<dbReference type="PANTHER" id="PTHR13016">
    <property type="entry name" value="AMMECR1 HOMOLOG"/>
    <property type="match status" value="1"/>
</dbReference>
<sequence>MSKHSFDPTSPALGCKKQRLDKNNSSVEEESVPAPSNDVSHPLVRREMCLYCFDVLHRQLFNQEPPPQPRTFPNHAYPLFVTWSYGKDQRLRGCIGTFKAMNLYTGLREYALNSALRDSRFSPITQKEFPHLYCSVSLLTDFEDAADYKDWQIGVHGIRIEFLNERGSQRSATYLPEVAVEQGWNHQETIDSLLRKGGYKGSINEAVRTSVRLTRYRSDELQLHAGDYFAEQANGYRVSELPGSPLPSHLPSGIEKVCFWDFSNALDCLKEVDNRVSTTSLSSQPWVIFFESMDAFLLDCPSDYEMRDWASLILSHLISLSTKRSTVSVVCSLNIYKTSSGEVSWLSEQVSDIFKSYATTCVSLSPTSSQNILKADFWHRRTLDSVFTSVRLLPTLAPSNKPAISALCRVTLDHKTHAIVSCSISAATETVREPEKLPTSTFKLTVSQAEVEAKQRVVLPYQAATNASVDLSTHFSPESTIEYEPDVFDDIDEDDPDDDLDI</sequence>
<feature type="region of interest" description="Disordered" evidence="1">
    <location>
        <begin position="1"/>
        <end position="39"/>
    </location>
</feature>
<dbReference type="PROSITE" id="PS51112">
    <property type="entry name" value="AMMECR1"/>
    <property type="match status" value="1"/>
</dbReference>
<evidence type="ECO:0000313" key="3">
    <source>
        <dbReference type="EMBL" id="VDM33305.1"/>
    </source>
</evidence>
<dbReference type="EMBL" id="UYWX01020561">
    <property type="protein sequence ID" value="VDM33305.1"/>
    <property type="molecule type" value="Genomic_DNA"/>
</dbReference>
<dbReference type="SUPFAM" id="SSF143447">
    <property type="entry name" value="AMMECR1-like"/>
    <property type="match status" value="1"/>
</dbReference>
<reference evidence="3 4" key="2">
    <citation type="submission" date="2018-11" db="EMBL/GenBank/DDBJ databases">
        <authorList>
            <consortium name="Pathogen Informatics"/>
        </authorList>
    </citation>
    <scope>NUCLEOTIDE SEQUENCE [LARGE SCALE GENOMIC DNA]</scope>
</reference>
<dbReference type="AlphaFoldDB" id="A0A0R3X5F4"/>
<protein>
    <submittedName>
        <fullName evidence="5">AMMECR1 domain-containing protein</fullName>
    </submittedName>
</protein>
<dbReference type="Gene3D" id="3.30.700.20">
    <property type="entry name" value="Hypothetical protein ph0010, domain 1"/>
    <property type="match status" value="1"/>
</dbReference>
<dbReference type="InterPro" id="IPR002733">
    <property type="entry name" value="AMMECR1_domain"/>
</dbReference>
<dbReference type="InterPro" id="IPR036071">
    <property type="entry name" value="AMMECR1_dom_sf"/>
</dbReference>
<dbReference type="Proteomes" id="UP000274429">
    <property type="component" value="Unassembled WGS sequence"/>
</dbReference>
<feature type="compositionally biased region" description="Acidic residues" evidence="1">
    <location>
        <begin position="481"/>
        <end position="502"/>
    </location>
</feature>
<dbReference type="FunFam" id="3.30.700.20:FF:000001">
    <property type="entry name" value="AMME syndrome candidate gene 1"/>
    <property type="match status" value="1"/>
</dbReference>